<feature type="transmembrane region" description="Helical" evidence="1">
    <location>
        <begin position="209"/>
        <end position="228"/>
    </location>
</feature>
<dbReference type="Proteomes" id="UP000186922">
    <property type="component" value="Unassembled WGS sequence"/>
</dbReference>
<proteinExistence type="predicted"/>
<dbReference type="AlphaFoldDB" id="A0A1D1VHN4"/>
<keyword evidence="1" id="KW-0472">Membrane</keyword>
<accession>A0A1D1VHN4</accession>
<comment type="caution">
    <text evidence="2">The sequence shown here is derived from an EMBL/GenBank/DDBJ whole genome shotgun (WGS) entry which is preliminary data.</text>
</comment>
<keyword evidence="1" id="KW-1133">Transmembrane helix</keyword>
<dbReference type="InterPro" id="IPR028082">
    <property type="entry name" value="Peripla_BP_I"/>
</dbReference>
<dbReference type="Gene3D" id="3.40.50.2300">
    <property type="match status" value="1"/>
</dbReference>
<evidence type="ECO:0008006" key="4">
    <source>
        <dbReference type="Google" id="ProtNLM"/>
    </source>
</evidence>
<evidence type="ECO:0000256" key="1">
    <source>
        <dbReference type="SAM" id="Phobius"/>
    </source>
</evidence>
<reference evidence="2 3" key="1">
    <citation type="journal article" date="2016" name="Nat. Commun.">
        <title>Extremotolerant tardigrade genome and improved radiotolerance of human cultured cells by tardigrade-unique protein.</title>
        <authorList>
            <person name="Hashimoto T."/>
            <person name="Horikawa D.D."/>
            <person name="Saito Y."/>
            <person name="Kuwahara H."/>
            <person name="Kozuka-Hata H."/>
            <person name="Shin-I T."/>
            <person name="Minakuchi Y."/>
            <person name="Ohishi K."/>
            <person name="Motoyama A."/>
            <person name="Aizu T."/>
            <person name="Enomoto A."/>
            <person name="Kondo K."/>
            <person name="Tanaka S."/>
            <person name="Hara Y."/>
            <person name="Koshikawa S."/>
            <person name="Sagara H."/>
            <person name="Miura T."/>
            <person name="Yokobori S."/>
            <person name="Miyagawa K."/>
            <person name="Suzuki Y."/>
            <person name="Kubo T."/>
            <person name="Oyama M."/>
            <person name="Kohara Y."/>
            <person name="Fujiyama A."/>
            <person name="Arakawa K."/>
            <person name="Katayama T."/>
            <person name="Toyoda A."/>
            <person name="Kunieda T."/>
        </authorList>
    </citation>
    <scope>NUCLEOTIDE SEQUENCE [LARGE SCALE GENOMIC DNA]</scope>
    <source>
        <strain evidence="2 3">YOKOZUNA-1</strain>
    </source>
</reference>
<gene>
    <name evidence="2" type="primary">RvY_11278</name>
    <name evidence="2" type="synonym">RvY_11278.1</name>
    <name evidence="2" type="ORF">RvY_11278-1</name>
</gene>
<dbReference type="EMBL" id="BDGG01000006">
    <property type="protein sequence ID" value="GAV00431.1"/>
    <property type="molecule type" value="Genomic_DNA"/>
</dbReference>
<dbReference type="SUPFAM" id="SSF53822">
    <property type="entry name" value="Periplasmic binding protein-like I"/>
    <property type="match status" value="1"/>
</dbReference>
<evidence type="ECO:0000313" key="3">
    <source>
        <dbReference type="Proteomes" id="UP000186922"/>
    </source>
</evidence>
<sequence length="289" mass="32579">MQPNKLAIHADLMEKSNNTNDHVALLAFESLIVAQFDNAHWYLSEGIFNATADRARLQYNYTFSSDEMVNDNSLSAFEATLGLFEVLDYLDGRSRDSLVNGALVRKLMLNRTFHLESRNVTIGADAFRLADVFFQRFNKANQQFQTAWQYDAITKVLLTTPEVAREWYGGVFPPPNKPACGYMRELCSDTDQVSKEFMGTLTKAACGTFGFLLLCLAAAVATFMPRWYTAKLGWWSLRAEEILAVRYRAGFKGRSSYHVGPNATSISTVHSSRTSQVYLDADRLANRKT</sequence>
<keyword evidence="3" id="KW-1185">Reference proteome</keyword>
<evidence type="ECO:0000313" key="2">
    <source>
        <dbReference type="EMBL" id="GAV00431.1"/>
    </source>
</evidence>
<organism evidence="2 3">
    <name type="scientific">Ramazzottius varieornatus</name>
    <name type="common">Water bear</name>
    <name type="synonym">Tardigrade</name>
    <dbReference type="NCBI Taxonomy" id="947166"/>
    <lineage>
        <taxon>Eukaryota</taxon>
        <taxon>Metazoa</taxon>
        <taxon>Ecdysozoa</taxon>
        <taxon>Tardigrada</taxon>
        <taxon>Eutardigrada</taxon>
        <taxon>Parachela</taxon>
        <taxon>Hypsibioidea</taxon>
        <taxon>Ramazzottiidae</taxon>
        <taxon>Ramazzottius</taxon>
    </lineage>
</organism>
<name>A0A1D1VHN4_RAMVA</name>
<dbReference type="STRING" id="947166.A0A1D1VHN4"/>
<keyword evidence="1" id="KW-0812">Transmembrane</keyword>
<protein>
    <recommendedName>
        <fullName evidence="4">Receptor ligand binding region domain-containing protein</fullName>
    </recommendedName>
</protein>